<dbReference type="Proteomes" id="UP000670947">
    <property type="component" value="Unassembled WGS sequence"/>
</dbReference>
<keyword evidence="9" id="KW-1185">Reference proteome</keyword>
<keyword evidence="4" id="KW-0804">Transcription</keyword>
<dbReference type="PROSITE" id="PS51099">
    <property type="entry name" value="PTS_EIIB_TYPE_2"/>
    <property type="match status" value="1"/>
</dbReference>
<feature type="domain" description="PTS EIIB type-2" evidence="6">
    <location>
        <begin position="407"/>
        <end position="496"/>
    </location>
</feature>
<dbReference type="RefSeq" id="WP_208845690.1">
    <property type="nucleotide sequence ID" value="NZ_JAGGDJ010000001.1"/>
</dbReference>
<dbReference type="PANTHER" id="PTHR30185">
    <property type="entry name" value="CRYPTIC BETA-GLUCOSIDE BGL OPERON ANTITERMINATOR"/>
    <property type="match status" value="1"/>
</dbReference>
<dbReference type="SUPFAM" id="SSF63520">
    <property type="entry name" value="PTS-regulatory domain, PRD"/>
    <property type="match status" value="1"/>
</dbReference>
<reference evidence="8 9" key="1">
    <citation type="submission" date="2021-03" db="EMBL/GenBank/DDBJ databases">
        <title>Paenibacillus artemisicola MWE-103 whole genome sequence.</title>
        <authorList>
            <person name="Ham Y.J."/>
        </authorList>
    </citation>
    <scope>NUCLEOTIDE SEQUENCE [LARGE SCALE GENOMIC DNA]</scope>
    <source>
        <strain evidence="8 9">MWE-103</strain>
    </source>
</reference>
<dbReference type="CDD" id="cd05568">
    <property type="entry name" value="PTS_IIB_bgl_like"/>
    <property type="match status" value="1"/>
</dbReference>
<dbReference type="SUPFAM" id="SSF55804">
    <property type="entry name" value="Phoshotransferase/anion transport protein"/>
    <property type="match status" value="1"/>
</dbReference>
<dbReference type="Gene3D" id="1.10.1790.10">
    <property type="entry name" value="PRD domain"/>
    <property type="match status" value="1"/>
</dbReference>
<protein>
    <submittedName>
        <fullName evidence="8">BglG family transcription antiterminator</fullName>
    </submittedName>
</protein>
<evidence type="ECO:0000259" key="5">
    <source>
        <dbReference type="PROSITE" id="PS51094"/>
    </source>
</evidence>
<dbReference type="PROSITE" id="PS51372">
    <property type="entry name" value="PRD_2"/>
    <property type="match status" value="1"/>
</dbReference>
<dbReference type="InterPro" id="IPR050661">
    <property type="entry name" value="BglG_antiterminators"/>
</dbReference>
<dbReference type="InterPro" id="IPR013011">
    <property type="entry name" value="PTS_EIIB_2"/>
</dbReference>
<dbReference type="InterPro" id="IPR036390">
    <property type="entry name" value="WH_DNA-bd_sf"/>
</dbReference>
<evidence type="ECO:0000256" key="3">
    <source>
        <dbReference type="ARBA" id="ARBA00023015"/>
    </source>
</evidence>
<accession>A0ABS3W330</accession>
<comment type="caution">
    <text evidence="8">The sequence shown here is derived from an EMBL/GenBank/DDBJ whole genome shotgun (WGS) entry which is preliminary data.</text>
</comment>
<dbReference type="InterPro" id="IPR036634">
    <property type="entry name" value="PRD_sf"/>
</dbReference>
<dbReference type="SUPFAM" id="SSF46785">
    <property type="entry name" value="Winged helix' DNA-binding domain"/>
    <property type="match status" value="2"/>
</dbReference>
<name>A0ABS3W330_9BACL</name>
<evidence type="ECO:0000256" key="4">
    <source>
        <dbReference type="ARBA" id="ARBA00023163"/>
    </source>
</evidence>
<evidence type="ECO:0000313" key="9">
    <source>
        <dbReference type="Proteomes" id="UP000670947"/>
    </source>
</evidence>
<dbReference type="InterPro" id="IPR036095">
    <property type="entry name" value="PTS_EIIB-like_sf"/>
</dbReference>
<keyword evidence="1" id="KW-0808">Transferase</keyword>
<keyword evidence="2" id="KW-0677">Repeat</keyword>
<dbReference type="Pfam" id="PF00359">
    <property type="entry name" value="PTS_EIIA_2"/>
    <property type="match status" value="1"/>
</dbReference>
<dbReference type="Pfam" id="PF00874">
    <property type="entry name" value="PRD"/>
    <property type="match status" value="1"/>
</dbReference>
<feature type="domain" description="PRD" evidence="7">
    <location>
        <begin position="298"/>
        <end position="403"/>
    </location>
</feature>
<evidence type="ECO:0000313" key="8">
    <source>
        <dbReference type="EMBL" id="MBO7742716.1"/>
    </source>
</evidence>
<dbReference type="PROSITE" id="PS51094">
    <property type="entry name" value="PTS_EIIA_TYPE_2"/>
    <property type="match status" value="1"/>
</dbReference>
<feature type="domain" description="PTS EIIA type-2" evidence="5">
    <location>
        <begin position="527"/>
        <end position="672"/>
    </location>
</feature>
<dbReference type="Gene3D" id="3.40.930.10">
    <property type="entry name" value="Mannitol-specific EII, Chain A"/>
    <property type="match status" value="1"/>
</dbReference>
<sequence>MKLTHRHRQILELLLGRSEEVTAGEIAAEINVSTRTVHRELAELEDAAREAGVTLLKKSGRGILLQGDAERLQTLRRSLRASSAVEYSAEERRLLIACSLLREAEPVKLFALAHELGVTVPTVTSDLDELEEPVKQAGLILVRRRGYGVGLNGAEANMRRMIWRLADNFLDESDLFGKADPAARPLTKRLLELAGKPFFAQVEEALWKAEDAGLSALSEHAYTELLIRIAIAAARIGLGRPIELRPEQQSFRQSELLTAVMAHLAEATGLSFSTAETAYIAGLLEPRGQPHPNQLLPEEELGYMELVWRLVRAMEARTGVPYSEDRLLRDGLLSHLESALDRLRAGAIIRNPLLAQIRKDYEPLYNELRAAADETLTAYRVPEEEIGYLVMHFGASLERQKLFPRNVRAVLVCTSGLGTSRMLAVRLTKELPQVEIVGHASWFEAARIPEEAYDLIISTVELPLGDERYIKLSPLLTGEEAERLRLFIQNVTLRNDELGRREQTVPVYGPRADLQKRIQAYVAEIVHILDQFRVYRLDQPFEGLLETLEAMCGFARRAGVIADEAPVARLLLQRERQSSQVIPDTGLALFHVRSELVRVPSLSLYRLERDLVLDQVLPSGVRQVLLMLGPRELAKESLEVLSEISSYLLVPRMIELLRDGGEQEIKEYLSQELEQFLETKKQNG</sequence>
<evidence type="ECO:0000256" key="1">
    <source>
        <dbReference type="ARBA" id="ARBA00022679"/>
    </source>
</evidence>
<dbReference type="InterPro" id="IPR002178">
    <property type="entry name" value="PTS_EIIA_type-2_dom"/>
</dbReference>
<evidence type="ECO:0000259" key="7">
    <source>
        <dbReference type="PROSITE" id="PS51372"/>
    </source>
</evidence>
<dbReference type="EMBL" id="JAGGDJ010000001">
    <property type="protein sequence ID" value="MBO7742716.1"/>
    <property type="molecule type" value="Genomic_DNA"/>
</dbReference>
<dbReference type="InterPro" id="IPR013196">
    <property type="entry name" value="HTH_11"/>
</dbReference>
<evidence type="ECO:0000256" key="2">
    <source>
        <dbReference type="ARBA" id="ARBA00022737"/>
    </source>
</evidence>
<dbReference type="Gene3D" id="1.10.10.10">
    <property type="entry name" value="Winged helix-like DNA-binding domain superfamily/Winged helix DNA-binding domain"/>
    <property type="match status" value="2"/>
</dbReference>
<organism evidence="8 9">
    <name type="scientific">Paenibacillus artemisiicola</name>
    <dbReference type="NCBI Taxonomy" id="1172618"/>
    <lineage>
        <taxon>Bacteria</taxon>
        <taxon>Bacillati</taxon>
        <taxon>Bacillota</taxon>
        <taxon>Bacilli</taxon>
        <taxon>Bacillales</taxon>
        <taxon>Paenibacillaceae</taxon>
        <taxon>Paenibacillus</taxon>
    </lineage>
</organism>
<keyword evidence="3" id="KW-0805">Transcription regulation</keyword>
<proteinExistence type="predicted"/>
<dbReference type="InterPro" id="IPR011608">
    <property type="entry name" value="PRD"/>
</dbReference>
<dbReference type="Gene3D" id="3.40.50.2300">
    <property type="match status" value="1"/>
</dbReference>
<gene>
    <name evidence="8" type="ORF">I8J29_00815</name>
</gene>
<dbReference type="SUPFAM" id="SSF52794">
    <property type="entry name" value="PTS system IIB component-like"/>
    <property type="match status" value="1"/>
</dbReference>
<evidence type="ECO:0000259" key="6">
    <source>
        <dbReference type="PROSITE" id="PS51099"/>
    </source>
</evidence>
<dbReference type="InterPro" id="IPR036388">
    <property type="entry name" value="WH-like_DNA-bd_sf"/>
</dbReference>
<dbReference type="InterPro" id="IPR016152">
    <property type="entry name" value="PTrfase/Anion_transptr"/>
</dbReference>
<dbReference type="Pfam" id="PF08279">
    <property type="entry name" value="HTH_11"/>
    <property type="match status" value="1"/>
</dbReference>
<dbReference type="PANTHER" id="PTHR30185:SF18">
    <property type="entry name" value="TRANSCRIPTIONAL REGULATOR MTLR"/>
    <property type="match status" value="1"/>
</dbReference>